<reference evidence="4" key="1">
    <citation type="submission" date="2017-09" db="EMBL/GenBank/DDBJ databases">
        <title>Depth-based differentiation of microbial function through sediment-hosted aquifers and enrichment of novel symbionts in the deep terrestrial subsurface.</title>
        <authorList>
            <person name="Probst A.J."/>
            <person name="Ladd B."/>
            <person name="Jarett J.K."/>
            <person name="Geller-Mcgrath D.E."/>
            <person name="Sieber C.M.K."/>
            <person name="Emerson J.B."/>
            <person name="Anantharaman K."/>
            <person name="Thomas B.C."/>
            <person name="Malmstrom R."/>
            <person name="Stieglmeier M."/>
            <person name="Klingl A."/>
            <person name="Woyke T."/>
            <person name="Ryan C.M."/>
            <person name="Banfield J.F."/>
        </authorList>
    </citation>
    <scope>NUCLEOTIDE SEQUENCE [LARGE SCALE GENOMIC DNA]</scope>
</reference>
<feature type="transmembrane region" description="Helical" evidence="1">
    <location>
        <begin position="84"/>
        <end position="106"/>
    </location>
</feature>
<dbReference type="Pfam" id="PF08487">
    <property type="entry name" value="VIT"/>
    <property type="match status" value="1"/>
</dbReference>
<gene>
    <name evidence="3" type="ORF">COX64_01615</name>
</gene>
<evidence type="ECO:0000256" key="1">
    <source>
        <dbReference type="SAM" id="Phobius"/>
    </source>
</evidence>
<protein>
    <recommendedName>
        <fullName evidence="2">VIT domain-containing protein</fullName>
    </recommendedName>
</protein>
<feature type="transmembrane region" description="Helical" evidence="1">
    <location>
        <begin position="239"/>
        <end position="256"/>
    </location>
</feature>
<keyword evidence="1" id="KW-1133">Transmembrane helix</keyword>
<dbReference type="AlphaFoldDB" id="A0A2M7W2F3"/>
<evidence type="ECO:0000313" key="3">
    <source>
        <dbReference type="EMBL" id="PJA14767.1"/>
    </source>
</evidence>
<dbReference type="PROSITE" id="PS51468">
    <property type="entry name" value="VIT"/>
    <property type="match status" value="1"/>
</dbReference>
<name>A0A2M7W2F3_9BACT</name>
<feature type="domain" description="VIT" evidence="2">
    <location>
        <begin position="392"/>
        <end position="530"/>
    </location>
</feature>
<feature type="transmembrane region" description="Helical" evidence="1">
    <location>
        <begin position="150"/>
        <end position="173"/>
    </location>
</feature>
<sequence>MKEQPKHSGTLAGIMNFIFLTFLHGSYAYVIVSALIDAGGVSSADVFAFQFGFMWMVAAILLIFSPVVFYILEVLSIFRGEGDHAGKLFIGAEMPTFLFSLLFIVSFYAVPAAVYLYLVALCAIAFYTLQTIAKERTLQFPIWLSNACSLLGAGLFTYIGLLWLVFVPFLVYLPVLLLSAIQSLSYSFDLVSILGVFLVGVFIYGVCFIPFYGIFSYWKQLDDRALPAPQGIPKKFQGIIWKTIAFIVVFGASLLFNTSIFKSGQSILQLETKADYEAVLKATDLKSIFVTTFKNEHRYVLDKTDVASLLTSCQGDTASMTCKAYDKFVGIVLMPFIYQHEKVLPYADSGVTTVLNKVYEDEIPSEIDVTAIRQALSDLDTQGGYDSYKYKVSPILPPTVRNLVVLKTIDVSTTVFKNEGVQKTEMYLEFHNTQTTLQEAQMLLKLPEGAVVTDLTLGRDLELPSLVAPKGAANTVYEQSVVRRTDPAVIAKIAPGIYTLKVYPVYVTSSGLTDIERKNEAQKVKITYTAPISANVVLPSIMNILNTDIGYDSAVQGKISIEGVVATATSA</sequence>
<feature type="transmembrane region" description="Helical" evidence="1">
    <location>
        <begin position="112"/>
        <end position="129"/>
    </location>
</feature>
<evidence type="ECO:0000313" key="4">
    <source>
        <dbReference type="Proteomes" id="UP000228952"/>
    </source>
</evidence>
<feature type="non-terminal residue" evidence="3">
    <location>
        <position position="571"/>
    </location>
</feature>
<feature type="transmembrane region" description="Helical" evidence="1">
    <location>
        <begin position="48"/>
        <end position="72"/>
    </location>
</feature>
<feature type="transmembrane region" description="Helical" evidence="1">
    <location>
        <begin position="12"/>
        <end position="36"/>
    </location>
</feature>
<keyword evidence="1" id="KW-0472">Membrane</keyword>
<keyword evidence="1" id="KW-0812">Transmembrane</keyword>
<proteinExistence type="predicted"/>
<dbReference type="Proteomes" id="UP000228952">
    <property type="component" value="Unassembled WGS sequence"/>
</dbReference>
<feature type="transmembrane region" description="Helical" evidence="1">
    <location>
        <begin position="193"/>
        <end position="218"/>
    </location>
</feature>
<accession>A0A2M7W2F3</accession>
<dbReference type="EMBL" id="PFQB01000038">
    <property type="protein sequence ID" value="PJA14767.1"/>
    <property type="molecule type" value="Genomic_DNA"/>
</dbReference>
<dbReference type="InterPro" id="IPR013694">
    <property type="entry name" value="VIT"/>
</dbReference>
<comment type="caution">
    <text evidence="3">The sequence shown here is derived from an EMBL/GenBank/DDBJ whole genome shotgun (WGS) entry which is preliminary data.</text>
</comment>
<organism evidence="3 4">
    <name type="scientific">Candidatus Dojkabacteria bacterium CG_4_10_14_0_2_um_filter_Dojkabacteria_WS6_41_15</name>
    <dbReference type="NCBI Taxonomy" id="2014249"/>
    <lineage>
        <taxon>Bacteria</taxon>
        <taxon>Candidatus Dojkabacteria</taxon>
    </lineage>
</organism>
<evidence type="ECO:0000259" key="2">
    <source>
        <dbReference type="PROSITE" id="PS51468"/>
    </source>
</evidence>